<dbReference type="Proteomes" id="UP000324101">
    <property type="component" value="Chromosome"/>
</dbReference>
<dbReference type="Gene3D" id="2.60.120.620">
    <property type="entry name" value="q2cbj1_9rhob like domain"/>
    <property type="match status" value="1"/>
</dbReference>
<name>A0A5P2DXK1_STRVZ</name>
<evidence type="ECO:0008006" key="4">
    <source>
        <dbReference type="Google" id="ProtNLM"/>
    </source>
</evidence>
<organism evidence="2 3">
    <name type="scientific">Streptomyces venezuelae</name>
    <dbReference type="NCBI Taxonomy" id="54571"/>
    <lineage>
        <taxon>Bacteria</taxon>
        <taxon>Bacillati</taxon>
        <taxon>Actinomycetota</taxon>
        <taxon>Actinomycetes</taxon>
        <taxon>Kitasatosporales</taxon>
        <taxon>Streptomycetaceae</taxon>
        <taxon>Streptomyces</taxon>
    </lineage>
</organism>
<evidence type="ECO:0000313" key="2">
    <source>
        <dbReference type="EMBL" id="QES59200.1"/>
    </source>
</evidence>
<dbReference type="Pfam" id="PF05721">
    <property type="entry name" value="PhyH"/>
    <property type="match status" value="1"/>
</dbReference>
<evidence type="ECO:0000313" key="3">
    <source>
        <dbReference type="Proteomes" id="UP000324101"/>
    </source>
</evidence>
<feature type="region of interest" description="Disordered" evidence="1">
    <location>
        <begin position="20"/>
        <end position="137"/>
    </location>
</feature>
<dbReference type="EMBL" id="CP029189">
    <property type="protein sequence ID" value="QES59200.1"/>
    <property type="molecule type" value="Genomic_DNA"/>
</dbReference>
<dbReference type="GO" id="GO:0016706">
    <property type="term" value="F:2-oxoglutarate-dependent dioxygenase activity"/>
    <property type="evidence" value="ECO:0007669"/>
    <property type="project" value="UniProtKB-ARBA"/>
</dbReference>
<evidence type="ECO:0000256" key="1">
    <source>
        <dbReference type="SAM" id="MobiDB-lite"/>
    </source>
</evidence>
<dbReference type="AlphaFoldDB" id="A0A5P2DXK1"/>
<accession>A0A5P2DXK1</accession>
<dbReference type="GO" id="GO:0005506">
    <property type="term" value="F:iron ion binding"/>
    <property type="evidence" value="ECO:0007669"/>
    <property type="project" value="UniProtKB-ARBA"/>
</dbReference>
<dbReference type="PANTHER" id="PTHR20883:SF48">
    <property type="entry name" value="ECTOINE DIOXYGENASE"/>
    <property type="match status" value="1"/>
</dbReference>
<protein>
    <recommendedName>
        <fullName evidence="4">Phytanoyl-CoA dioxygenase family protein</fullName>
    </recommendedName>
</protein>
<proteinExistence type="predicted"/>
<sequence>MRGGCSTTSRFSLCCCGSGSGTSTAATGPPRSCGSGSCSTPPKATSRAPTTPRPSSSATTSSRSTPSRSSRSSVSTWRCPCSIPRSTTRRPVPWTWSGTRSSSTPSSTRTSAAASGWGPSTCRPRSPKRTTPRCPRGADVRDLEGALSTFHRVGFAILPSLVPRAAAGHLRDLVEQRYQDPATRSASPEQDLLRGDVSLMRMFEYDRAFRDMIDYTPVADLVDGILGPDCHMISQNALRIPPGRGITRWHIDDELFFPFLNTLPSMADADRTIPCYTVNVMIALSNIEDEHHGPTQVIPRSHLSGRRPAYTPDLPDTPVSLLARAGDAYLVNSQTWHRGAPNQSDRTRYLLTTAYGRRFVSQRFYPFVNYRMPEDVPAGASGRLTRLLGLHEKGPYG</sequence>
<dbReference type="SUPFAM" id="SSF51197">
    <property type="entry name" value="Clavaminate synthase-like"/>
    <property type="match status" value="1"/>
</dbReference>
<feature type="compositionally biased region" description="Low complexity" evidence="1">
    <location>
        <begin position="93"/>
        <end position="118"/>
    </location>
</feature>
<dbReference type="OrthoDB" id="9796766at2"/>
<dbReference type="InterPro" id="IPR008775">
    <property type="entry name" value="Phytyl_CoA_dOase-like"/>
</dbReference>
<reference evidence="2 3" key="1">
    <citation type="submission" date="2018-05" db="EMBL/GenBank/DDBJ databases">
        <title>Streptomyces venezuelae.</title>
        <authorList>
            <person name="Kim W."/>
            <person name="Lee N."/>
            <person name="Cho B.-K."/>
        </authorList>
    </citation>
    <scope>NUCLEOTIDE SEQUENCE [LARGE SCALE GENOMIC DNA]</scope>
    <source>
        <strain evidence="2 3">ATCC 21018</strain>
    </source>
</reference>
<gene>
    <name evidence="2" type="ORF">DEJ51_26015</name>
</gene>
<dbReference type="PANTHER" id="PTHR20883">
    <property type="entry name" value="PHYTANOYL-COA DIOXYGENASE DOMAIN CONTAINING 1"/>
    <property type="match status" value="1"/>
</dbReference>
<feature type="compositionally biased region" description="Low complexity" evidence="1">
    <location>
        <begin position="21"/>
        <end position="76"/>
    </location>
</feature>